<keyword evidence="2" id="KW-1185">Reference proteome</keyword>
<accession>A0ABU6SMK4</accession>
<gene>
    <name evidence="1" type="ORF">PIB30_066954</name>
</gene>
<name>A0ABU6SMK4_9FABA</name>
<protein>
    <submittedName>
        <fullName evidence="1">Uncharacterized protein</fullName>
    </submittedName>
</protein>
<proteinExistence type="predicted"/>
<sequence length="123" mass="13364">MFEPLLLCITFSIHMANNASDPPFLEQILCLPRPRLGQTQDFCPCVALASPIMLQLNSTDTAPHNLAVKGAFHSPMYHFGMSPPLAGSTFATTSLMKKHEGVGSLITPASISGLFNHRSLHFL</sequence>
<comment type="caution">
    <text evidence="1">The sequence shown here is derived from an EMBL/GenBank/DDBJ whole genome shotgun (WGS) entry which is preliminary data.</text>
</comment>
<dbReference type="EMBL" id="JASCZI010061106">
    <property type="protein sequence ID" value="MED6137656.1"/>
    <property type="molecule type" value="Genomic_DNA"/>
</dbReference>
<reference evidence="1 2" key="1">
    <citation type="journal article" date="2023" name="Plants (Basel)">
        <title>Bridging the Gap: Combining Genomics and Transcriptomics Approaches to Understand Stylosanthes scabra, an Orphan Legume from the Brazilian Caatinga.</title>
        <authorList>
            <person name="Ferreira-Neto J.R.C."/>
            <person name="da Silva M.D."/>
            <person name="Binneck E."/>
            <person name="de Melo N.F."/>
            <person name="da Silva R.H."/>
            <person name="de Melo A.L.T.M."/>
            <person name="Pandolfi V."/>
            <person name="Bustamante F.O."/>
            <person name="Brasileiro-Vidal A.C."/>
            <person name="Benko-Iseppon A.M."/>
        </authorList>
    </citation>
    <scope>NUCLEOTIDE SEQUENCE [LARGE SCALE GENOMIC DNA]</scope>
    <source>
        <tissue evidence="1">Leaves</tissue>
    </source>
</reference>
<evidence type="ECO:0000313" key="2">
    <source>
        <dbReference type="Proteomes" id="UP001341840"/>
    </source>
</evidence>
<dbReference type="Proteomes" id="UP001341840">
    <property type="component" value="Unassembled WGS sequence"/>
</dbReference>
<evidence type="ECO:0000313" key="1">
    <source>
        <dbReference type="EMBL" id="MED6137656.1"/>
    </source>
</evidence>
<organism evidence="1 2">
    <name type="scientific">Stylosanthes scabra</name>
    <dbReference type="NCBI Taxonomy" id="79078"/>
    <lineage>
        <taxon>Eukaryota</taxon>
        <taxon>Viridiplantae</taxon>
        <taxon>Streptophyta</taxon>
        <taxon>Embryophyta</taxon>
        <taxon>Tracheophyta</taxon>
        <taxon>Spermatophyta</taxon>
        <taxon>Magnoliopsida</taxon>
        <taxon>eudicotyledons</taxon>
        <taxon>Gunneridae</taxon>
        <taxon>Pentapetalae</taxon>
        <taxon>rosids</taxon>
        <taxon>fabids</taxon>
        <taxon>Fabales</taxon>
        <taxon>Fabaceae</taxon>
        <taxon>Papilionoideae</taxon>
        <taxon>50 kb inversion clade</taxon>
        <taxon>dalbergioids sensu lato</taxon>
        <taxon>Dalbergieae</taxon>
        <taxon>Pterocarpus clade</taxon>
        <taxon>Stylosanthes</taxon>
    </lineage>
</organism>